<dbReference type="Gene3D" id="6.20.40.10">
    <property type="match status" value="1"/>
</dbReference>
<evidence type="ECO:0000259" key="1">
    <source>
        <dbReference type="Pfam" id="PF00079"/>
    </source>
</evidence>
<dbReference type="Gene3D" id="2.30.39.10">
    <property type="entry name" value="Alpha-1-antitrypsin, domain 1"/>
    <property type="match status" value="1"/>
</dbReference>
<dbReference type="GO" id="GO:0005615">
    <property type="term" value="C:extracellular space"/>
    <property type="evidence" value="ECO:0007669"/>
    <property type="project" value="InterPro"/>
</dbReference>
<dbReference type="Pfam" id="PF00079">
    <property type="entry name" value="Serpin"/>
    <property type="match status" value="1"/>
</dbReference>
<dbReference type="InterPro" id="IPR000215">
    <property type="entry name" value="Serpin_fam"/>
</dbReference>
<dbReference type="AlphaFoldDB" id="A0A6D2K7Z7"/>
<name>A0A6D2K7Z7_9BRAS</name>
<comment type="caution">
    <text evidence="2">The sequence shown here is derived from an EMBL/GenBank/DDBJ whole genome shotgun (WGS) entry which is preliminary data.</text>
</comment>
<dbReference type="InterPro" id="IPR023795">
    <property type="entry name" value="Serpin_CS"/>
</dbReference>
<sequence>MMGSTRGFLDSHVPSSKVAVSEFRIPKFKIDYGLSGGDIGFSARNLFHKACVEIDEEGAEAAAATFVTRFGSCRRPKRIDFVADHPFLFLIRQDETGTVLFIGQIFDPSQKSS</sequence>
<reference evidence="2" key="1">
    <citation type="submission" date="2020-01" db="EMBL/GenBank/DDBJ databases">
        <authorList>
            <person name="Mishra B."/>
        </authorList>
    </citation>
    <scope>NUCLEOTIDE SEQUENCE [LARGE SCALE GENOMIC DNA]</scope>
</reference>
<dbReference type="OrthoDB" id="1063785at2759"/>
<dbReference type="SUPFAM" id="SSF56574">
    <property type="entry name" value="Serpins"/>
    <property type="match status" value="1"/>
</dbReference>
<evidence type="ECO:0000313" key="3">
    <source>
        <dbReference type="Proteomes" id="UP000467841"/>
    </source>
</evidence>
<protein>
    <recommendedName>
        <fullName evidence="1">Serpin domain-containing protein</fullName>
    </recommendedName>
</protein>
<organism evidence="2 3">
    <name type="scientific">Microthlaspi erraticum</name>
    <dbReference type="NCBI Taxonomy" id="1685480"/>
    <lineage>
        <taxon>Eukaryota</taxon>
        <taxon>Viridiplantae</taxon>
        <taxon>Streptophyta</taxon>
        <taxon>Embryophyta</taxon>
        <taxon>Tracheophyta</taxon>
        <taxon>Spermatophyta</taxon>
        <taxon>Magnoliopsida</taxon>
        <taxon>eudicotyledons</taxon>
        <taxon>Gunneridae</taxon>
        <taxon>Pentapetalae</taxon>
        <taxon>rosids</taxon>
        <taxon>malvids</taxon>
        <taxon>Brassicales</taxon>
        <taxon>Brassicaceae</taxon>
        <taxon>Coluteocarpeae</taxon>
        <taxon>Microthlaspi</taxon>
    </lineage>
</organism>
<dbReference type="InterPro" id="IPR036186">
    <property type="entry name" value="Serpin_sf"/>
</dbReference>
<dbReference type="InterPro" id="IPR023796">
    <property type="entry name" value="Serpin_dom"/>
</dbReference>
<dbReference type="EMBL" id="CACVBM020001385">
    <property type="protein sequence ID" value="CAA7047976.1"/>
    <property type="molecule type" value="Genomic_DNA"/>
</dbReference>
<dbReference type="PROSITE" id="PS00284">
    <property type="entry name" value="SERPIN"/>
    <property type="match status" value="1"/>
</dbReference>
<dbReference type="Proteomes" id="UP000467841">
    <property type="component" value="Unassembled WGS sequence"/>
</dbReference>
<dbReference type="PANTHER" id="PTHR11461">
    <property type="entry name" value="SERINE PROTEASE INHIBITOR, SERPIN"/>
    <property type="match status" value="1"/>
</dbReference>
<dbReference type="GO" id="GO:0004867">
    <property type="term" value="F:serine-type endopeptidase inhibitor activity"/>
    <property type="evidence" value="ECO:0007669"/>
    <property type="project" value="InterPro"/>
</dbReference>
<accession>A0A6D2K7Z7</accession>
<dbReference type="InterPro" id="IPR042185">
    <property type="entry name" value="Serpin_sf_2"/>
</dbReference>
<proteinExistence type="predicted"/>
<dbReference type="PANTHER" id="PTHR11461:SF321">
    <property type="entry name" value="SERPIN-Z1"/>
    <property type="match status" value="1"/>
</dbReference>
<keyword evidence="3" id="KW-1185">Reference proteome</keyword>
<feature type="domain" description="Serpin" evidence="1">
    <location>
        <begin position="44"/>
        <end position="108"/>
    </location>
</feature>
<gene>
    <name evidence="2" type="ORF">MERR_LOCUS35211</name>
</gene>
<evidence type="ECO:0000313" key="2">
    <source>
        <dbReference type="EMBL" id="CAA7047976.1"/>
    </source>
</evidence>